<keyword evidence="4" id="KW-1185">Reference proteome</keyword>
<dbReference type="InterPro" id="IPR000182">
    <property type="entry name" value="GNAT_dom"/>
</dbReference>
<feature type="domain" description="N-acetyltransferase" evidence="2">
    <location>
        <begin position="51"/>
        <end position="220"/>
    </location>
</feature>
<evidence type="ECO:0000313" key="3">
    <source>
        <dbReference type="EMBL" id="KAL2866451.1"/>
    </source>
</evidence>
<dbReference type="Proteomes" id="UP001610432">
    <property type="component" value="Unassembled WGS sequence"/>
</dbReference>
<dbReference type="PROSITE" id="PS51186">
    <property type="entry name" value="GNAT"/>
    <property type="match status" value="1"/>
</dbReference>
<name>A0ABR4LPI8_9EURO</name>
<sequence>MGTSETYGTVTRQRYPHLFSIMAQSISQIDPSPGDLEGSPDKLPDSTSPSLHLSHPTNDETLQIWNITSNDWRDALTVPQYLEEYAYLLTAPLARNNGITQWVLVDENQPIDRRKVLASCETFFKRALTTDPDGVCRQVIAHGVASVYCEPGLRKRGYASRLLNELAKTLPSWQTDDGIRCVASVLYSDIDPRFYQRLGWNPFPSYHLEFDSDEVAHDATPLSAPHLAALCEADEAILRSSMSKSSDGKPQFAIVPDHDHIVWHHSKEEFGAQKLFGKTPLVKGAIAGPSGNRVWAIWAHRFYRHPDSNSSVNTLYILRFVTEGETPAVEHVRAVLQAARAEAAQWRLGTVKLWSPSKELERLIESGGITFQRRTRIQESIPCLQWYGEGNVLPGTLNWVLNEKYAWC</sequence>
<accession>A0ABR4LPI8</accession>
<organism evidence="3 4">
    <name type="scientific">Aspergillus lucknowensis</name>
    <dbReference type="NCBI Taxonomy" id="176173"/>
    <lineage>
        <taxon>Eukaryota</taxon>
        <taxon>Fungi</taxon>
        <taxon>Dikarya</taxon>
        <taxon>Ascomycota</taxon>
        <taxon>Pezizomycotina</taxon>
        <taxon>Eurotiomycetes</taxon>
        <taxon>Eurotiomycetidae</taxon>
        <taxon>Eurotiales</taxon>
        <taxon>Aspergillaceae</taxon>
        <taxon>Aspergillus</taxon>
        <taxon>Aspergillus subgen. Nidulantes</taxon>
    </lineage>
</organism>
<dbReference type="PANTHER" id="PTHR34815:SF2">
    <property type="entry name" value="N-ACETYLTRANSFERASE DOMAIN-CONTAINING PROTEIN"/>
    <property type="match status" value="1"/>
</dbReference>
<dbReference type="SUPFAM" id="SSF55729">
    <property type="entry name" value="Acyl-CoA N-acyltransferases (Nat)"/>
    <property type="match status" value="1"/>
</dbReference>
<evidence type="ECO:0000259" key="2">
    <source>
        <dbReference type="PROSITE" id="PS51186"/>
    </source>
</evidence>
<dbReference type="InterPro" id="IPR053013">
    <property type="entry name" value="LAT"/>
</dbReference>
<gene>
    <name evidence="3" type="ORF">BJX67DRAFT_355862</name>
</gene>
<evidence type="ECO:0000313" key="4">
    <source>
        <dbReference type="Proteomes" id="UP001610432"/>
    </source>
</evidence>
<dbReference type="InterPro" id="IPR016181">
    <property type="entry name" value="Acyl_CoA_acyltransferase"/>
</dbReference>
<dbReference type="EMBL" id="JBFXLQ010000025">
    <property type="protein sequence ID" value="KAL2866451.1"/>
    <property type="molecule type" value="Genomic_DNA"/>
</dbReference>
<evidence type="ECO:0000256" key="1">
    <source>
        <dbReference type="SAM" id="MobiDB-lite"/>
    </source>
</evidence>
<protein>
    <recommendedName>
        <fullName evidence="2">N-acetyltransferase domain-containing protein</fullName>
    </recommendedName>
</protein>
<dbReference type="Gene3D" id="3.40.630.30">
    <property type="match status" value="1"/>
</dbReference>
<dbReference type="GeneID" id="98144407"/>
<dbReference type="RefSeq" id="XP_070885430.1">
    <property type="nucleotide sequence ID" value="XM_071029335.1"/>
</dbReference>
<dbReference type="PANTHER" id="PTHR34815">
    <property type="entry name" value="LYSINE ACETYLTRANSFERASE"/>
    <property type="match status" value="1"/>
</dbReference>
<feature type="region of interest" description="Disordered" evidence="1">
    <location>
        <begin position="29"/>
        <end position="55"/>
    </location>
</feature>
<dbReference type="Pfam" id="PF22998">
    <property type="entry name" value="GNAT_LYC1-like"/>
    <property type="match status" value="1"/>
</dbReference>
<reference evidence="3 4" key="1">
    <citation type="submission" date="2024-07" db="EMBL/GenBank/DDBJ databases">
        <title>Section-level genome sequencing and comparative genomics of Aspergillus sections Usti and Cavernicolus.</title>
        <authorList>
            <consortium name="Lawrence Berkeley National Laboratory"/>
            <person name="Nybo J.L."/>
            <person name="Vesth T.C."/>
            <person name="Theobald S."/>
            <person name="Frisvad J.C."/>
            <person name="Larsen T.O."/>
            <person name="Kjaerboelling I."/>
            <person name="Rothschild-Mancinelli K."/>
            <person name="Lyhne E.K."/>
            <person name="Kogle M.E."/>
            <person name="Barry K."/>
            <person name="Clum A."/>
            <person name="Na H."/>
            <person name="Ledsgaard L."/>
            <person name="Lin J."/>
            <person name="Lipzen A."/>
            <person name="Kuo A."/>
            <person name="Riley R."/>
            <person name="Mondo S."/>
            <person name="Labutti K."/>
            <person name="Haridas S."/>
            <person name="Pangalinan J."/>
            <person name="Salamov A.A."/>
            <person name="Simmons B.A."/>
            <person name="Magnuson J.K."/>
            <person name="Chen J."/>
            <person name="Drula E."/>
            <person name="Henrissat B."/>
            <person name="Wiebenga A."/>
            <person name="Lubbers R.J."/>
            <person name="Gomes A.C."/>
            <person name="Macurrencykelacurrency M.R."/>
            <person name="Stajich J."/>
            <person name="Grigoriev I.V."/>
            <person name="Mortensen U.H."/>
            <person name="De Vries R.P."/>
            <person name="Baker S.E."/>
            <person name="Andersen M.R."/>
        </authorList>
    </citation>
    <scope>NUCLEOTIDE SEQUENCE [LARGE SCALE GENOMIC DNA]</scope>
    <source>
        <strain evidence="3 4">CBS 449.75</strain>
    </source>
</reference>
<feature type="compositionally biased region" description="Polar residues" evidence="1">
    <location>
        <begin position="45"/>
        <end position="55"/>
    </location>
</feature>
<dbReference type="InterPro" id="IPR055100">
    <property type="entry name" value="GNAT_LYC1-like"/>
</dbReference>
<comment type="caution">
    <text evidence="3">The sequence shown here is derived from an EMBL/GenBank/DDBJ whole genome shotgun (WGS) entry which is preliminary data.</text>
</comment>
<proteinExistence type="predicted"/>